<proteinExistence type="predicted"/>
<dbReference type="GO" id="GO:0016020">
    <property type="term" value="C:membrane"/>
    <property type="evidence" value="ECO:0007669"/>
    <property type="project" value="TreeGrafter"/>
</dbReference>
<dbReference type="PANTHER" id="PTHR32251">
    <property type="entry name" value="3-OXO-5-ALPHA-STEROID 4-DEHYDROGENASE"/>
    <property type="match status" value="1"/>
</dbReference>
<dbReference type="KEGG" id="maga:Mag101_17320"/>
<dbReference type="EMBL" id="CP019650">
    <property type="protein sequence ID" value="AQQ69194.1"/>
    <property type="molecule type" value="Genomic_DNA"/>
</dbReference>
<keyword evidence="3" id="KW-1185">Reference proteome</keyword>
<evidence type="ECO:0000256" key="1">
    <source>
        <dbReference type="SAM" id="Phobius"/>
    </source>
</evidence>
<feature type="transmembrane region" description="Helical" evidence="1">
    <location>
        <begin position="215"/>
        <end position="232"/>
    </location>
</feature>
<keyword evidence="1" id="KW-0812">Transmembrane</keyword>
<dbReference type="RefSeq" id="WP_077407773.1">
    <property type="nucleotide sequence ID" value="NZ_CP019650.1"/>
</dbReference>
<keyword evidence="1" id="KW-0472">Membrane</keyword>
<dbReference type="Pfam" id="PF06966">
    <property type="entry name" value="DUF1295"/>
    <property type="match status" value="1"/>
</dbReference>
<dbReference type="PROSITE" id="PS50244">
    <property type="entry name" value="S5A_REDUCTASE"/>
    <property type="match status" value="1"/>
</dbReference>
<sequence length="292" mass="32474">MNKAEKISALAIPVILAIAAGLATLLSSQSVWLAGAPLLVWMFVLAFVLQWLVFIPSFLAQTEKFFDLTGSVTYLSVVLVPLWLNPQSSSRAILLAILVSLWALRLGSFLFFRIQKDGKDGRFDAIKPSFLRFLMVWTLQGLWVSVTACCALVVLTSANAEPLGIWAMAGTLLWLLGMAIEVIADTQKSRFKANPVNRGRFIDTGLWAWSRHPNYAGEILLWTGIALIAVPVLQGSQWAALISPIFVFVLLRYISGVPMLEKRADERWGDDADYQRYKAGTRLLWPVPGKKH</sequence>
<evidence type="ECO:0000313" key="3">
    <source>
        <dbReference type="Proteomes" id="UP000188219"/>
    </source>
</evidence>
<dbReference type="AlphaFoldDB" id="A0A1Q2M934"/>
<dbReference type="STRING" id="260552.Mag101_17320"/>
<feature type="transmembrane region" description="Helical" evidence="1">
    <location>
        <begin position="65"/>
        <end position="84"/>
    </location>
</feature>
<name>A0A1Q2M934_9GAMM</name>
<reference evidence="2" key="1">
    <citation type="submission" date="2017-02" db="EMBL/GenBank/DDBJ databases">
        <title>Genome of Microbulbifer agarilyticus GP101.</title>
        <authorList>
            <person name="Jung J."/>
            <person name="Bae S.S."/>
            <person name="Baek K."/>
        </authorList>
    </citation>
    <scope>NUCLEOTIDE SEQUENCE [LARGE SCALE GENOMIC DNA]</scope>
    <source>
        <strain evidence="2">GP101</strain>
    </source>
</reference>
<protein>
    <submittedName>
        <fullName evidence="2">Uncharacterized protein</fullName>
    </submittedName>
</protein>
<dbReference type="Proteomes" id="UP000188219">
    <property type="component" value="Chromosome"/>
</dbReference>
<accession>A0A1Q2M934</accession>
<dbReference type="InterPro" id="IPR010721">
    <property type="entry name" value="UstE-like"/>
</dbReference>
<feature type="transmembrane region" description="Helical" evidence="1">
    <location>
        <begin position="90"/>
        <end position="112"/>
    </location>
</feature>
<dbReference type="Gene3D" id="1.20.120.1630">
    <property type="match status" value="1"/>
</dbReference>
<dbReference type="OrthoDB" id="9779233at2"/>
<feature type="transmembrane region" description="Helical" evidence="1">
    <location>
        <begin position="7"/>
        <end position="26"/>
    </location>
</feature>
<keyword evidence="1" id="KW-1133">Transmembrane helix</keyword>
<feature type="transmembrane region" description="Helical" evidence="1">
    <location>
        <begin position="32"/>
        <end position="53"/>
    </location>
</feature>
<feature type="transmembrane region" description="Helical" evidence="1">
    <location>
        <begin position="163"/>
        <end position="184"/>
    </location>
</feature>
<dbReference type="PANTHER" id="PTHR32251:SF17">
    <property type="entry name" value="STEROID 5-ALPHA REDUCTASE C-TERMINAL DOMAIN-CONTAINING PROTEIN"/>
    <property type="match status" value="1"/>
</dbReference>
<organism evidence="2 3">
    <name type="scientific">Microbulbifer agarilyticus</name>
    <dbReference type="NCBI Taxonomy" id="260552"/>
    <lineage>
        <taxon>Bacteria</taxon>
        <taxon>Pseudomonadati</taxon>
        <taxon>Pseudomonadota</taxon>
        <taxon>Gammaproteobacteria</taxon>
        <taxon>Cellvibrionales</taxon>
        <taxon>Microbulbiferaceae</taxon>
        <taxon>Microbulbifer</taxon>
    </lineage>
</organism>
<evidence type="ECO:0000313" key="2">
    <source>
        <dbReference type="EMBL" id="AQQ69194.1"/>
    </source>
</evidence>
<feature type="transmembrane region" description="Helical" evidence="1">
    <location>
        <begin position="133"/>
        <end position="157"/>
    </location>
</feature>
<gene>
    <name evidence="2" type="ORF">Mag101_17320</name>
</gene>